<comment type="caution">
    <text evidence="10">The sequence shown here is derived from an EMBL/GenBank/DDBJ whole genome shotgun (WGS) entry which is preliminary data.</text>
</comment>
<evidence type="ECO:0000256" key="2">
    <source>
        <dbReference type="ARBA" id="ARBA00004382"/>
    </source>
</evidence>
<evidence type="ECO:0000256" key="9">
    <source>
        <dbReference type="ARBA" id="ARBA00023136"/>
    </source>
</evidence>
<keyword evidence="7" id="KW-1133">Transmembrane helix</keyword>
<evidence type="ECO:0000256" key="6">
    <source>
        <dbReference type="ARBA" id="ARBA00022968"/>
    </source>
</evidence>
<accession>A0ABW9GXM7</accession>
<dbReference type="PANTHER" id="PTHR21320">
    <property type="entry name" value="CYTOCHROME C OXIDASE ASSEMBLY PROTEIN COX11-RELATED"/>
    <property type="match status" value="1"/>
</dbReference>
<dbReference type="NCBIfam" id="NF003465">
    <property type="entry name" value="PRK05089.1"/>
    <property type="match status" value="1"/>
</dbReference>
<evidence type="ECO:0000256" key="4">
    <source>
        <dbReference type="ARBA" id="ARBA00015384"/>
    </source>
</evidence>
<dbReference type="GeneID" id="97222322"/>
<keyword evidence="9" id="KW-0472">Membrane</keyword>
<organism evidence="10 11">
    <name type="scientific">Aeromonas bivalvium</name>
    <dbReference type="NCBI Taxonomy" id="440079"/>
    <lineage>
        <taxon>Bacteria</taxon>
        <taxon>Pseudomonadati</taxon>
        <taxon>Pseudomonadota</taxon>
        <taxon>Gammaproteobacteria</taxon>
        <taxon>Aeromonadales</taxon>
        <taxon>Aeromonadaceae</taxon>
        <taxon>Aeromonas</taxon>
    </lineage>
</organism>
<dbReference type="Proteomes" id="UP001630969">
    <property type="component" value="Unassembled WGS sequence"/>
</dbReference>
<evidence type="ECO:0000256" key="3">
    <source>
        <dbReference type="ARBA" id="ARBA00009620"/>
    </source>
</evidence>
<dbReference type="PANTHER" id="PTHR21320:SF3">
    <property type="entry name" value="CYTOCHROME C OXIDASE ASSEMBLY PROTEIN COX11, MITOCHONDRIAL-RELATED"/>
    <property type="match status" value="1"/>
</dbReference>
<evidence type="ECO:0000256" key="1">
    <source>
        <dbReference type="ARBA" id="ARBA00004007"/>
    </source>
</evidence>
<evidence type="ECO:0000256" key="7">
    <source>
        <dbReference type="ARBA" id="ARBA00022989"/>
    </source>
</evidence>
<dbReference type="RefSeq" id="WP_041997497.1">
    <property type="nucleotide sequence ID" value="NZ_CDBT01000027.1"/>
</dbReference>
<keyword evidence="6" id="KW-0735">Signal-anchor</keyword>
<dbReference type="Pfam" id="PF04442">
    <property type="entry name" value="CtaG_Cox11"/>
    <property type="match status" value="1"/>
</dbReference>
<dbReference type="SUPFAM" id="SSF110111">
    <property type="entry name" value="Ctag/Cox11"/>
    <property type="match status" value="1"/>
</dbReference>
<reference evidence="10 11" key="1">
    <citation type="submission" date="2024-09" db="EMBL/GenBank/DDBJ databases">
        <title>Aeromonas strains Genome sequencing and assembly.</title>
        <authorList>
            <person name="Hu X."/>
            <person name="Tang B."/>
        </authorList>
    </citation>
    <scope>NUCLEOTIDE SEQUENCE [LARGE SCALE GENOMIC DNA]</scope>
    <source>
        <strain evidence="10 11">NB23SCDHY001</strain>
    </source>
</reference>
<evidence type="ECO:0000256" key="8">
    <source>
        <dbReference type="ARBA" id="ARBA00023008"/>
    </source>
</evidence>
<comment type="function">
    <text evidence="1">Exerts its effect at some terminal stage of cytochrome c oxidase synthesis, probably by being involved in the insertion of the copper B into subunit I.</text>
</comment>
<dbReference type="InterPro" id="IPR007533">
    <property type="entry name" value="Cyt_c_oxidase_assmbl_CtaG"/>
</dbReference>
<protein>
    <recommendedName>
        <fullName evidence="4">Cytochrome c oxidase assembly protein CtaG</fullName>
    </recommendedName>
</protein>
<dbReference type="InterPro" id="IPR023471">
    <property type="entry name" value="CtaG/Cox11_dom_sf"/>
</dbReference>
<dbReference type="Gene3D" id="2.60.370.10">
    <property type="entry name" value="Ctag/Cox11"/>
    <property type="match status" value="1"/>
</dbReference>
<evidence type="ECO:0000313" key="11">
    <source>
        <dbReference type="Proteomes" id="UP001630969"/>
    </source>
</evidence>
<evidence type="ECO:0000256" key="5">
    <source>
        <dbReference type="ARBA" id="ARBA00022692"/>
    </source>
</evidence>
<dbReference type="EMBL" id="JBGXBU010000013">
    <property type="protein sequence ID" value="MFM4895023.1"/>
    <property type="molecule type" value="Genomic_DNA"/>
</dbReference>
<dbReference type="PIRSF" id="PIRSF005413">
    <property type="entry name" value="COX11"/>
    <property type="match status" value="1"/>
</dbReference>
<sequence>MHTRLTLKLVLATLLMFGFGYALVPLYDVLCRITGINGKTASVAATAATGEIDSSRTVTLELVAYPFPGFEGRFAPVVQRIKVHPGELSRTHFNVENSADSARVLQAVPSVTPGLGARYLHKTECFCFQQQHLAIGEKAQLPLYFYVDQALPAELHTLTLSYTLYDVTRAVGQGGQNG</sequence>
<gene>
    <name evidence="10" type="ORF">ACEUDJ_19455</name>
</gene>
<proteinExistence type="inferred from homology"/>
<keyword evidence="8" id="KW-0186">Copper</keyword>
<name>A0ABW9GXM7_9GAMM</name>
<keyword evidence="5" id="KW-0812">Transmembrane</keyword>
<evidence type="ECO:0000313" key="10">
    <source>
        <dbReference type="EMBL" id="MFM4895023.1"/>
    </source>
</evidence>
<keyword evidence="11" id="KW-1185">Reference proteome</keyword>
<comment type="subcellular location">
    <subcellularLocation>
        <location evidence="2">Cell inner membrane</location>
        <topology evidence="2">Single-pass type II membrane protein</topology>
        <orientation evidence="2">Periplasmic side</orientation>
    </subcellularLocation>
</comment>
<comment type="similarity">
    <text evidence="3">Belongs to the COX11/CtaG family.</text>
</comment>